<accession>A0A7J4JWP3</accession>
<sequence>MEDLELVARFCFAPNLKKYCGPEVSAKIVDSIFGDFQDSEFLRNAFSKFEGMFPYLNLIASSNGKSAFDSEAVQAYWLGNSLLENVKTKDWKEAAFKMLENRDWPEEVKQKYLSQISPNFNPQHSFHAINTFLHTVKEPEVLLDRFNNCIISWG</sequence>
<gene>
    <name evidence="1" type="ORF">HA222_01950</name>
</gene>
<evidence type="ECO:0000313" key="2">
    <source>
        <dbReference type="Proteomes" id="UP000590964"/>
    </source>
</evidence>
<name>A0A7J4JWP3_9ARCH</name>
<comment type="caution">
    <text evidence="1">The sequence shown here is derived from an EMBL/GenBank/DDBJ whole genome shotgun (WGS) entry which is preliminary data.</text>
</comment>
<dbReference type="AlphaFoldDB" id="A0A7J4JWP3"/>
<feature type="non-terminal residue" evidence="1">
    <location>
        <position position="154"/>
    </location>
</feature>
<reference evidence="2" key="1">
    <citation type="journal article" date="2020" name="bioRxiv">
        <title>A rank-normalized archaeal taxonomy based on genome phylogeny resolves widespread incomplete and uneven classifications.</title>
        <authorList>
            <person name="Rinke C."/>
            <person name="Chuvochina M."/>
            <person name="Mussig A.J."/>
            <person name="Chaumeil P.-A."/>
            <person name="Waite D.W."/>
            <person name="Whitman W.B."/>
            <person name="Parks D.H."/>
            <person name="Hugenholtz P."/>
        </authorList>
    </citation>
    <scope>NUCLEOTIDE SEQUENCE [LARGE SCALE GENOMIC DNA]</scope>
</reference>
<protein>
    <submittedName>
        <fullName evidence="1">Uncharacterized protein</fullName>
    </submittedName>
</protein>
<dbReference type="Proteomes" id="UP000590964">
    <property type="component" value="Unassembled WGS sequence"/>
</dbReference>
<organism evidence="1 2">
    <name type="scientific">Candidatus Iainarchaeum sp</name>
    <dbReference type="NCBI Taxonomy" id="3101447"/>
    <lineage>
        <taxon>Archaea</taxon>
        <taxon>Candidatus Iainarchaeota</taxon>
        <taxon>Candidatus Iainarchaeia</taxon>
        <taxon>Candidatus Iainarchaeales</taxon>
        <taxon>Candidatus Iainarchaeaceae</taxon>
        <taxon>Candidatus Iainarchaeum</taxon>
    </lineage>
</organism>
<evidence type="ECO:0000313" key="1">
    <source>
        <dbReference type="EMBL" id="HIH21410.1"/>
    </source>
</evidence>
<dbReference type="InterPro" id="IPR045660">
    <property type="entry name" value="DUF6390"/>
</dbReference>
<dbReference type="EMBL" id="DUFW01000027">
    <property type="protein sequence ID" value="HIH21410.1"/>
    <property type="molecule type" value="Genomic_DNA"/>
</dbReference>
<dbReference type="Pfam" id="PF19927">
    <property type="entry name" value="DUF6390"/>
    <property type="match status" value="1"/>
</dbReference>
<proteinExistence type="predicted"/>